<dbReference type="SMART" id="SM00420">
    <property type="entry name" value="HTH_DEOR"/>
    <property type="match status" value="1"/>
</dbReference>
<accession>A0ABW7NDV3</accession>
<dbReference type="Pfam" id="PF00455">
    <property type="entry name" value="DeoRC"/>
    <property type="match status" value="1"/>
</dbReference>
<keyword evidence="3" id="KW-0804">Transcription</keyword>
<gene>
    <name evidence="5" type="primary">agaR</name>
    <name evidence="5" type="ORF">ACHKAR_20240</name>
</gene>
<dbReference type="EMBL" id="JBIPKE010000020">
    <property type="protein sequence ID" value="MFH6985795.1"/>
    <property type="molecule type" value="Genomic_DNA"/>
</dbReference>
<comment type="caution">
    <text evidence="5">The sequence shown here is derived from an EMBL/GenBank/DDBJ whole genome shotgun (WGS) entry which is preliminary data.</text>
</comment>
<evidence type="ECO:0000256" key="2">
    <source>
        <dbReference type="ARBA" id="ARBA00023125"/>
    </source>
</evidence>
<reference evidence="5 6" key="1">
    <citation type="journal article" date="2013" name="Int. J. Syst. Evol. Microbiol.">
        <title>Marinoscillum luteum sp. nov., isolated from marine sediment.</title>
        <authorList>
            <person name="Cha I.T."/>
            <person name="Park S.J."/>
            <person name="Kim S.J."/>
            <person name="Kim J.G."/>
            <person name="Jung M.Y."/>
            <person name="Shin K.S."/>
            <person name="Kwon K.K."/>
            <person name="Yang S.H."/>
            <person name="Seo Y.S."/>
            <person name="Rhee S.K."/>
        </authorList>
    </citation>
    <scope>NUCLEOTIDE SEQUENCE [LARGE SCALE GENOMIC DNA]</scope>
    <source>
        <strain evidence="5 6">KCTC 23939</strain>
    </source>
</reference>
<dbReference type="Proteomes" id="UP001610063">
    <property type="component" value="Unassembled WGS sequence"/>
</dbReference>
<dbReference type="Gene3D" id="3.40.50.1360">
    <property type="match status" value="1"/>
</dbReference>
<dbReference type="InterPro" id="IPR001034">
    <property type="entry name" value="DeoR_HTH"/>
</dbReference>
<dbReference type="Pfam" id="PF08220">
    <property type="entry name" value="HTH_DeoR"/>
    <property type="match status" value="1"/>
</dbReference>
<evidence type="ECO:0000313" key="5">
    <source>
        <dbReference type="EMBL" id="MFH6985795.1"/>
    </source>
</evidence>
<evidence type="ECO:0000256" key="1">
    <source>
        <dbReference type="ARBA" id="ARBA00023015"/>
    </source>
</evidence>
<evidence type="ECO:0000259" key="4">
    <source>
        <dbReference type="PROSITE" id="PS51000"/>
    </source>
</evidence>
<dbReference type="SMART" id="SM01134">
    <property type="entry name" value="DeoRC"/>
    <property type="match status" value="1"/>
</dbReference>
<dbReference type="InterPro" id="IPR018356">
    <property type="entry name" value="Tscrpt_reg_HTH_DeoR_CS"/>
</dbReference>
<dbReference type="InterPro" id="IPR050313">
    <property type="entry name" value="Carb_Metab_HTH_regulators"/>
</dbReference>
<protein>
    <submittedName>
        <fullName evidence="5">Transcriptional repressor AgaR</fullName>
    </submittedName>
</protein>
<dbReference type="Gene3D" id="1.10.10.10">
    <property type="entry name" value="Winged helix-like DNA-binding domain superfamily/Winged helix DNA-binding domain"/>
    <property type="match status" value="1"/>
</dbReference>
<dbReference type="InterPro" id="IPR036388">
    <property type="entry name" value="WH-like_DNA-bd_sf"/>
</dbReference>
<evidence type="ECO:0000313" key="6">
    <source>
        <dbReference type="Proteomes" id="UP001610063"/>
    </source>
</evidence>
<keyword evidence="6" id="KW-1185">Reference proteome</keyword>
<dbReference type="PANTHER" id="PTHR30363">
    <property type="entry name" value="HTH-TYPE TRANSCRIPTIONAL REGULATOR SRLR-RELATED"/>
    <property type="match status" value="1"/>
</dbReference>
<dbReference type="InterPro" id="IPR014036">
    <property type="entry name" value="DeoR-like_C"/>
</dbReference>
<dbReference type="PRINTS" id="PR00037">
    <property type="entry name" value="HTHLACR"/>
</dbReference>
<dbReference type="SUPFAM" id="SSF100950">
    <property type="entry name" value="NagB/RpiA/CoA transferase-like"/>
    <property type="match status" value="1"/>
</dbReference>
<dbReference type="RefSeq" id="WP_159581809.1">
    <property type="nucleotide sequence ID" value="NZ_JBIPKE010000020.1"/>
</dbReference>
<evidence type="ECO:0000256" key="3">
    <source>
        <dbReference type="ARBA" id="ARBA00023163"/>
    </source>
</evidence>
<dbReference type="SUPFAM" id="SSF46785">
    <property type="entry name" value="Winged helix' DNA-binding domain"/>
    <property type="match status" value="1"/>
</dbReference>
<sequence length="260" mass="28738">MPINTRNSTVSRRNEILNAINSEGQVYVDELSAKFGVSEVTIRNDLDQLEQKSLLIRARGGAMKIEGRVGVDYNLSEKDKINYQEKVRIGRAAAKLIKNSEIVLIDSGTTTAEMVKNLTEIEDLTVITNALNIATLLISHPGVNLTIPGGYLRKNSQSLVGPLAERSLKNFYVDKAFLGVDGFDTKTGLYTPNIEEAHINELMIEIANEVILLADSSKFKKKSFAFICPIDKIDIVVTDDKLSDDDRKRLEDAGVKVIIA</sequence>
<keyword evidence="1" id="KW-0805">Transcription regulation</keyword>
<dbReference type="InterPro" id="IPR047779">
    <property type="entry name" value="AgaR-like"/>
</dbReference>
<proteinExistence type="predicted"/>
<dbReference type="InterPro" id="IPR036390">
    <property type="entry name" value="WH_DNA-bd_sf"/>
</dbReference>
<keyword evidence="2" id="KW-0238">DNA-binding</keyword>
<dbReference type="PANTHER" id="PTHR30363:SF44">
    <property type="entry name" value="AGA OPERON TRANSCRIPTIONAL REPRESSOR-RELATED"/>
    <property type="match status" value="1"/>
</dbReference>
<name>A0ABW7NDV3_9BACT</name>
<dbReference type="PROSITE" id="PS00894">
    <property type="entry name" value="HTH_DEOR_1"/>
    <property type="match status" value="1"/>
</dbReference>
<organism evidence="5 6">
    <name type="scientific">Marinoscillum luteum</name>
    <dbReference type="NCBI Taxonomy" id="861051"/>
    <lineage>
        <taxon>Bacteria</taxon>
        <taxon>Pseudomonadati</taxon>
        <taxon>Bacteroidota</taxon>
        <taxon>Cytophagia</taxon>
        <taxon>Cytophagales</taxon>
        <taxon>Reichenbachiellaceae</taxon>
        <taxon>Marinoscillum</taxon>
    </lineage>
</organism>
<dbReference type="InterPro" id="IPR037171">
    <property type="entry name" value="NagB/RpiA_transferase-like"/>
</dbReference>
<dbReference type="NCBIfam" id="NF040755">
    <property type="entry name" value="AgaR"/>
    <property type="match status" value="1"/>
</dbReference>
<dbReference type="PROSITE" id="PS51000">
    <property type="entry name" value="HTH_DEOR_2"/>
    <property type="match status" value="1"/>
</dbReference>
<feature type="domain" description="HTH deoR-type" evidence="4">
    <location>
        <begin position="9"/>
        <end position="64"/>
    </location>
</feature>